<reference evidence="3" key="1">
    <citation type="submission" date="2019-05" db="EMBL/GenBank/DDBJ databases">
        <title>Annotation for the trematode Fasciolopsis buski.</title>
        <authorList>
            <person name="Choi Y.-J."/>
        </authorList>
    </citation>
    <scope>NUCLEOTIDE SEQUENCE</scope>
    <source>
        <strain evidence="3">HT</strain>
        <tissue evidence="3">Whole worm</tissue>
    </source>
</reference>
<evidence type="ECO:0000256" key="1">
    <source>
        <dbReference type="SAM" id="Phobius"/>
    </source>
</evidence>
<proteinExistence type="predicted"/>
<evidence type="ECO:0000313" key="3">
    <source>
        <dbReference type="EMBL" id="KAA0195503.1"/>
    </source>
</evidence>
<protein>
    <recommendedName>
        <fullName evidence="2">Cas1p 10 TM acyl transferase domain-containing protein</fullName>
    </recommendedName>
</protein>
<dbReference type="Proteomes" id="UP000728185">
    <property type="component" value="Unassembled WGS sequence"/>
</dbReference>
<name>A0A8E0S2Z6_9TREM</name>
<keyword evidence="1" id="KW-0472">Membrane</keyword>
<dbReference type="OrthoDB" id="1932925at2759"/>
<organism evidence="3 4">
    <name type="scientific">Fasciolopsis buskii</name>
    <dbReference type="NCBI Taxonomy" id="27845"/>
    <lineage>
        <taxon>Eukaryota</taxon>
        <taxon>Metazoa</taxon>
        <taxon>Spiralia</taxon>
        <taxon>Lophotrochozoa</taxon>
        <taxon>Platyhelminthes</taxon>
        <taxon>Trematoda</taxon>
        <taxon>Digenea</taxon>
        <taxon>Plagiorchiida</taxon>
        <taxon>Echinostomata</taxon>
        <taxon>Echinostomatoidea</taxon>
        <taxon>Fasciolidae</taxon>
        <taxon>Fasciolopsis</taxon>
    </lineage>
</organism>
<feature type="transmembrane region" description="Helical" evidence="1">
    <location>
        <begin position="83"/>
        <end position="106"/>
    </location>
</feature>
<dbReference type="InterPro" id="IPR012419">
    <property type="entry name" value="Cas1_AcylTrans_dom"/>
</dbReference>
<feature type="domain" description="Cas1p 10 TM acyl transferase" evidence="2">
    <location>
        <begin position="46"/>
        <end position="159"/>
    </location>
</feature>
<keyword evidence="1" id="KW-1133">Transmembrane helix</keyword>
<evidence type="ECO:0000259" key="2">
    <source>
        <dbReference type="Pfam" id="PF07779"/>
    </source>
</evidence>
<evidence type="ECO:0000313" key="4">
    <source>
        <dbReference type="Proteomes" id="UP000728185"/>
    </source>
</evidence>
<dbReference type="AlphaFoldDB" id="A0A8E0S2Z6"/>
<gene>
    <name evidence="3" type="ORF">FBUS_00936</name>
</gene>
<accession>A0A8E0S2Z6</accession>
<keyword evidence="1" id="KW-0812">Transmembrane</keyword>
<keyword evidence="4" id="KW-1185">Reference proteome</keyword>
<dbReference type="EMBL" id="LUCM01003661">
    <property type="protein sequence ID" value="KAA0195503.1"/>
    <property type="molecule type" value="Genomic_DNA"/>
</dbReference>
<feature type="transmembrane region" description="Helical" evidence="1">
    <location>
        <begin position="127"/>
        <end position="147"/>
    </location>
</feature>
<comment type="caution">
    <text evidence="3">The sequence shown here is derived from an EMBL/GenBank/DDBJ whole genome shotgun (WGS) entry which is preliminary data.</text>
</comment>
<sequence>MRFTAFSTRIFSNTNKSFSTEKMLVPMVITLAVGLCYFRKTTQELFIQKSPANLFGRRFQVIYRMNFLVVNLCLIMDREYLFYYFVALISIWFTAIFLGMALCWYCKTIAVHNRRHCTSVKQPHGTKWYTITVFLLMGLALCINLVHRSQHLFHLIFHTG</sequence>
<dbReference type="Pfam" id="PF07779">
    <property type="entry name" value="Cas1_AcylT"/>
    <property type="match status" value="1"/>
</dbReference>